<feature type="compositionally biased region" description="Polar residues" evidence="5">
    <location>
        <begin position="12"/>
        <end position="26"/>
    </location>
</feature>
<feature type="domain" description="SET" evidence="6">
    <location>
        <begin position="172"/>
        <end position="505"/>
    </location>
</feature>
<dbReference type="OrthoDB" id="5945798at2759"/>
<feature type="compositionally biased region" description="Basic and acidic residues" evidence="5">
    <location>
        <begin position="35"/>
        <end position="48"/>
    </location>
</feature>
<dbReference type="PANTHER" id="PTHR12197:SF251">
    <property type="entry name" value="EG:BACR7C10.4 PROTEIN"/>
    <property type="match status" value="1"/>
</dbReference>
<feature type="region of interest" description="Disordered" evidence="5">
    <location>
        <begin position="102"/>
        <end position="145"/>
    </location>
</feature>
<evidence type="ECO:0000259" key="7">
    <source>
        <dbReference type="PROSITE" id="PS50865"/>
    </source>
</evidence>
<dbReference type="Gene3D" id="2.170.270.10">
    <property type="entry name" value="SET domain"/>
    <property type="match status" value="1"/>
</dbReference>
<dbReference type="PROSITE" id="PS50865">
    <property type="entry name" value="ZF_MYND_2"/>
    <property type="match status" value="1"/>
</dbReference>
<proteinExistence type="predicted"/>
<feature type="region of interest" description="Disordered" evidence="5">
    <location>
        <begin position="796"/>
        <end position="874"/>
    </location>
</feature>
<dbReference type="InterPro" id="IPR050869">
    <property type="entry name" value="H3K4_H4K5_MeTrfase"/>
</dbReference>
<dbReference type="Gene3D" id="6.10.140.2220">
    <property type="match status" value="1"/>
</dbReference>
<protein>
    <recommendedName>
        <fullName evidence="10">SET domain-containing protein</fullName>
    </recommendedName>
</protein>
<evidence type="ECO:0000313" key="9">
    <source>
        <dbReference type="Proteomes" id="UP000827284"/>
    </source>
</evidence>
<dbReference type="InterPro" id="IPR001214">
    <property type="entry name" value="SET_dom"/>
</dbReference>
<gene>
    <name evidence="8" type="ORF">EMPS_06284</name>
</gene>
<dbReference type="PROSITE" id="PS50280">
    <property type="entry name" value="SET"/>
    <property type="match status" value="1"/>
</dbReference>
<dbReference type="SUPFAM" id="SSF82199">
    <property type="entry name" value="SET domain"/>
    <property type="match status" value="1"/>
</dbReference>
<feature type="region of interest" description="Disordered" evidence="5">
    <location>
        <begin position="1"/>
        <end position="73"/>
    </location>
</feature>
<evidence type="ECO:0000256" key="5">
    <source>
        <dbReference type="SAM" id="MobiDB-lite"/>
    </source>
</evidence>
<keyword evidence="3" id="KW-0862">Zinc</keyword>
<dbReference type="InterPro" id="IPR046341">
    <property type="entry name" value="SET_dom_sf"/>
</dbReference>
<reference evidence="8" key="1">
    <citation type="submission" date="2021-11" db="EMBL/GenBank/DDBJ databases">
        <authorList>
            <person name="Herlambang A."/>
            <person name="Guo Y."/>
            <person name="Takashima Y."/>
            <person name="Nishizawa T."/>
        </authorList>
    </citation>
    <scope>NUCLEOTIDE SEQUENCE</scope>
    <source>
        <strain evidence="8">E1425</strain>
    </source>
</reference>
<evidence type="ECO:0000256" key="3">
    <source>
        <dbReference type="ARBA" id="ARBA00022833"/>
    </source>
</evidence>
<sequence length="936" mass="104107">MESTAMDPEIAATSSTQARFRSSSNPKAKRNYRPTRRDDSDHEGHDLDLQEQAQSTETKAETEKQGQDGASTLPYVRSQNAQNLGEVYPALARLSFLDQEQGDIGDDPGANFSVSKPRRPLKQAFSDGKQTSDSTERQLMSSKEPAVDATLGISLAVPPMTSPAALNSAIKNQIVIRECEQIGKGRGLFYTGKESLVPGSLIFKELGYCQVVNDASLSKVCSTCFKDTREEQGEEEQSSGTGSVAAGGQRKLVRCAGCRIVWYCNKTCQIKDWKLHHQLECQGIQKSLSNPGVKDVWTKHKMDTTTVRALCRLIRRRERVKISAQYKAEHGGKLDAAQKQVNEVYFSGLDQKEDEWLDENGAAWIQQFLSSNEIKQTTTSDATTKKHLDEPGQFAKIMAVVMSCVVSPKEDPHVFLKGLSELPGLSEHDAGDGGLELTRKLDSYGFVITNLETTMAIGLALYVQSMPFLNHSCVPNCIYTFRGARVECRAIRKVQPGEELTISYIDQIDLTKVRQRHLQDQYHFTCDCPLCKFFPANPMVLPEQEDLLDVLAPSKPLCAPSLDPKQGWICPNPSCKAARHTVLAVDSQLEIYNNVKLHCSTCGYEEILTQELEQENREEAERLLARFVREMNGGSASKGNGARNFELAKFSAETTASEDGSSTEPIIVGGLRTVQEPSGAALRAFAAAYRTLTGTESRSVILANSTSRFSDTDEHLGTNHGRSSVHHLVRGLVQAAFDEAVSHKHWIFALERSIELNRILNEVYIGHHPVKAVQNYYTCKIANLLANLLLEESTVEIEESDESDESDDDKFGDSDDERDLTALKNAMTASRAKVGDGSMQDMLSRRGREGSDDNSTKNSDKKQRQQQRRSQAENSKKVLQFLKELVPKLEDSSILQQFQICWGKDGRLASRYRHQVDSLKQALHYAELPFAKSEKE</sequence>
<accession>A0A9P3HC01</accession>
<dbReference type="Proteomes" id="UP000827284">
    <property type="component" value="Unassembled WGS sequence"/>
</dbReference>
<evidence type="ECO:0008006" key="10">
    <source>
        <dbReference type="Google" id="ProtNLM"/>
    </source>
</evidence>
<evidence type="ECO:0000259" key="6">
    <source>
        <dbReference type="PROSITE" id="PS50280"/>
    </source>
</evidence>
<feature type="compositionally biased region" description="Acidic residues" evidence="5">
    <location>
        <begin position="796"/>
        <end position="818"/>
    </location>
</feature>
<comment type="caution">
    <text evidence="8">The sequence shown here is derived from an EMBL/GenBank/DDBJ whole genome shotgun (WGS) entry which is preliminary data.</text>
</comment>
<feature type="compositionally biased region" description="Polar residues" evidence="5">
    <location>
        <begin position="128"/>
        <end position="141"/>
    </location>
</feature>
<dbReference type="Pfam" id="PF01753">
    <property type="entry name" value="zf-MYND"/>
    <property type="match status" value="1"/>
</dbReference>
<evidence type="ECO:0000256" key="1">
    <source>
        <dbReference type="ARBA" id="ARBA00022723"/>
    </source>
</evidence>
<keyword evidence="2 4" id="KW-0863">Zinc-finger</keyword>
<feature type="compositionally biased region" description="Basic and acidic residues" evidence="5">
    <location>
        <begin position="843"/>
        <end position="863"/>
    </location>
</feature>
<dbReference type="SUPFAM" id="SSF144232">
    <property type="entry name" value="HIT/MYND zinc finger-like"/>
    <property type="match status" value="1"/>
</dbReference>
<dbReference type="Pfam" id="PF00856">
    <property type="entry name" value="SET"/>
    <property type="match status" value="1"/>
</dbReference>
<keyword evidence="9" id="KW-1185">Reference proteome</keyword>
<dbReference type="GO" id="GO:0005634">
    <property type="term" value="C:nucleus"/>
    <property type="evidence" value="ECO:0007669"/>
    <property type="project" value="TreeGrafter"/>
</dbReference>
<evidence type="ECO:0000256" key="4">
    <source>
        <dbReference type="PROSITE-ProRule" id="PRU00134"/>
    </source>
</evidence>
<feature type="domain" description="MYND-type" evidence="7">
    <location>
        <begin position="221"/>
        <end position="281"/>
    </location>
</feature>
<organism evidence="8 9">
    <name type="scientific">Entomortierella parvispora</name>
    <dbReference type="NCBI Taxonomy" id="205924"/>
    <lineage>
        <taxon>Eukaryota</taxon>
        <taxon>Fungi</taxon>
        <taxon>Fungi incertae sedis</taxon>
        <taxon>Mucoromycota</taxon>
        <taxon>Mortierellomycotina</taxon>
        <taxon>Mortierellomycetes</taxon>
        <taxon>Mortierellales</taxon>
        <taxon>Mortierellaceae</taxon>
        <taxon>Entomortierella</taxon>
    </lineage>
</organism>
<name>A0A9P3HC01_9FUNG</name>
<dbReference type="PANTHER" id="PTHR12197">
    <property type="entry name" value="HISTONE-LYSINE N-METHYLTRANSFERASE SMYD"/>
    <property type="match status" value="1"/>
</dbReference>
<dbReference type="InterPro" id="IPR002893">
    <property type="entry name" value="Znf_MYND"/>
</dbReference>
<keyword evidence="1" id="KW-0479">Metal-binding</keyword>
<evidence type="ECO:0000313" key="8">
    <source>
        <dbReference type="EMBL" id="GJJ73926.1"/>
    </source>
</evidence>
<reference evidence="8" key="2">
    <citation type="journal article" date="2022" name="Microbiol. Resour. Announc.">
        <title>Whole-Genome Sequence of Entomortierella parvispora E1425, a Mucoromycotan Fungus Associated with Burkholderiaceae-Related Endosymbiotic Bacteria.</title>
        <authorList>
            <person name="Herlambang A."/>
            <person name="Guo Y."/>
            <person name="Takashima Y."/>
            <person name="Narisawa K."/>
            <person name="Ohta H."/>
            <person name="Nishizawa T."/>
        </authorList>
    </citation>
    <scope>NUCLEOTIDE SEQUENCE</scope>
    <source>
        <strain evidence="8">E1425</strain>
    </source>
</reference>
<dbReference type="EMBL" id="BQFW01000008">
    <property type="protein sequence ID" value="GJJ73926.1"/>
    <property type="molecule type" value="Genomic_DNA"/>
</dbReference>
<dbReference type="GO" id="GO:0008270">
    <property type="term" value="F:zinc ion binding"/>
    <property type="evidence" value="ECO:0007669"/>
    <property type="project" value="UniProtKB-KW"/>
</dbReference>
<evidence type="ECO:0000256" key="2">
    <source>
        <dbReference type="ARBA" id="ARBA00022771"/>
    </source>
</evidence>
<dbReference type="AlphaFoldDB" id="A0A9P3HC01"/>